<accession>A0A0C3FQ21</accession>
<evidence type="ECO:0000313" key="1">
    <source>
        <dbReference type="EMBL" id="KIM81814.1"/>
    </source>
</evidence>
<dbReference type="HOGENOM" id="CLU_444893_0_0_1"/>
<evidence type="ECO:0000313" key="2">
    <source>
        <dbReference type="Proteomes" id="UP000054166"/>
    </source>
</evidence>
<reference evidence="1 2" key="1">
    <citation type="submission" date="2014-04" db="EMBL/GenBank/DDBJ databases">
        <authorList>
            <consortium name="DOE Joint Genome Institute"/>
            <person name="Kuo A."/>
            <person name="Tarkka M."/>
            <person name="Buscot F."/>
            <person name="Kohler A."/>
            <person name="Nagy L.G."/>
            <person name="Floudas D."/>
            <person name="Copeland A."/>
            <person name="Barry K.W."/>
            <person name="Cichocki N."/>
            <person name="Veneault-Fourrey C."/>
            <person name="LaButti K."/>
            <person name="Lindquist E.A."/>
            <person name="Lipzen A."/>
            <person name="Lundell T."/>
            <person name="Morin E."/>
            <person name="Murat C."/>
            <person name="Sun H."/>
            <person name="Tunlid A."/>
            <person name="Henrissat B."/>
            <person name="Grigoriev I.V."/>
            <person name="Hibbett D.S."/>
            <person name="Martin F."/>
            <person name="Nordberg H.P."/>
            <person name="Cantor M.N."/>
            <person name="Hua S.X."/>
        </authorList>
    </citation>
    <scope>NUCLEOTIDE SEQUENCE [LARGE SCALE GENOMIC DNA]</scope>
    <source>
        <strain evidence="1 2">F 1598</strain>
    </source>
</reference>
<dbReference type="Proteomes" id="UP000054166">
    <property type="component" value="Unassembled WGS sequence"/>
</dbReference>
<dbReference type="InParanoid" id="A0A0C3FQ21"/>
<dbReference type="AlphaFoldDB" id="A0A0C3FQ21"/>
<gene>
    <name evidence="1" type="ORF">PILCRDRAFT_8481</name>
</gene>
<protein>
    <submittedName>
        <fullName evidence="1">Uncharacterized protein</fullName>
    </submittedName>
</protein>
<sequence length="614" mass="68259">MAFPLHINAERIGQEFDSRAFEAGQAIAPDLVGCVTLARLSGVDSMKPFWLRSSPVPSEFDTNTSHTSASSFYSDVKGIATPWRPSIILHTVMNPWHVGIEMTIAPVTQSSDNYVLDSAAWAPINLGDSPTGSFGAVEISPRWPRENCFVGVGHLFKVRCQVKKAHIVSMYRVSPPEVDRLRRWEESAVFESDFSGPPYPFPYRIHPYCELASYPMEESNIDCVSWDNYDAWNTENVQIAAFLKRILDAGLEPSSLTDHLSHHGLPVYSSWSDKATFYLVSILITPAFDGLLSHDDCSALTLIHPALTRPAQRLMLRHLSVKTDLQVRNVFDALRVHHDLLPLVDTLHLDTRISDEVSSPTCRALVDLVSPWLVEIAIVSDGSAQVASYLDSVAFAPGLRSITLRSMQSLHAAPGGILWPLYWMKHGGFDNLKHFVLVGVDLYFDSGTEWISSLESFELEHCCLRFVGESGDDGIKVSLLHVLSGSVTTIRSLKLVSVAGISPESVKDTIQACYASLEHLHLSEVCQRANPPVSLRTALSGKSLVTFVVENSGFVDFAGFRCEQKSNRQVWYGEGGEDWDLLGGRTHFDHWSMTMRLHYHDGDSYTPFVSDDGY</sequence>
<reference evidence="2" key="2">
    <citation type="submission" date="2015-01" db="EMBL/GenBank/DDBJ databases">
        <title>Evolutionary Origins and Diversification of the Mycorrhizal Mutualists.</title>
        <authorList>
            <consortium name="DOE Joint Genome Institute"/>
            <consortium name="Mycorrhizal Genomics Consortium"/>
            <person name="Kohler A."/>
            <person name="Kuo A."/>
            <person name="Nagy L.G."/>
            <person name="Floudas D."/>
            <person name="Copeland A."/>
            <person name="Barry K.W."/>
            <person name="Cichocki N."/>
            <person name="Veneault-Fourrey C."/>
            <person name="LaButti K."/>
            <person name="Lindquist E.A."/>
            <person name="Lipzen A."/>
            <person name="Lundell T."/>
            <person name="Morin E."/>
            <person name="Murat C."/>
            <person name="Riley R."/>
            <person name="Ohm R."/>
            <person name="Sun H."/>
            <person name="Tunlid A."/>
            <person name="Henrissat B."/>
            <person name="Grigoriev I.V."/>
            <person name="Hibbett D.S."/>
            <person name="Martin F."/>
        </authorList>
    </citation>
    <scope>NUCLEOTIDE SEQUENCE [LARGE SCALE GENOMIC DNA]</scope>
    <source>
        <strain evidence="2">F 1598</strain>
    </source>
</reference>
<proteinExistence type="predicted"/>
<name>A0A0C3FQ21_PILCF</name>
<dbReference type="EMBL" id="KN832997">
    <property type="protein sequence ID" value="KIM81814.1"/>
    <property type="molecule type" value="Genomic_DNA"/>
</dbReference>
<organism evidence="1 2">
    <name type="scientific">Piloderma croceum (strain F 1598)</name>
    <dbReference type="NCBI Taxonomy" id="765440"/>
    <lineage>
        <taxon>Eukaryota</taxon>
        <taxon>Fungi</taxon>
        <taxon>Dikarya</taxon>
        <taxon>Basidiomycota</taxon>
        <taxon>Agaricomycotina</taxon>
        <taxon>Agaricomycetes</taxon>
        <taxon>Agaricomycetidae</taxon>
        <taxon>Atheliales</taxon>
        <taxon>Atheliaceae</taxon>
        <taxon>Piloderma</taxon>
    </lineage>
</organism>
<keyword evidence="2" id="KW-1185">Reference proteome</keyword>